<dbReference type="Pfam" id="PF15892">
    <property type="entry name" value="BNR_4"/>
    <property type="match status" value="1"/>
</dbReference>
<dbReference type="Gene3D" id="2.120.10.10">
    <property type="match status" value="1"/>
</dbReference>
<feature type="chain" id="PRO_5019134529" evidence="1">
    <location>
        <begin position="28"/>
        <end position="441"/>
    </location>
</feature>
<sequence>MLLNPKVKRKVCLLCALFLAAPFAMFAQVSTIAQNGWANNSVNTVVFRKNALVTFKGTQYAAFYNADQFVVLAKRTQTSQQWQIQQTTYKGDATDAHRSISIMVDGAGYLHMAWGHHNQQLNYARSVSPGSLVLGAKLSMTGQNEDKVTYPEFYKLPGGDLLFFYRDGQSGNGKLILNRYRVKTKKWMRVQDNLIDGERARNAYWQIATDNKGTIHLSWVWRESPDVASNHDMCYARSTDGGKTWERTSGEKYGLPITAATAEYAARIPQKSELINQTSMFADEEGNPYIATYWREANQTVPQYHLVYYNKGDWHTANLSFRKTAFSLNGIGTKAIPVSRPQIVAWKQKGTMAAAVIFRDEERGSKVSMAINNDLSKGNWTLSDISTGSVGSWEPSYDTELWMNRKILNLFVQNTTQIDGEGTAVVKPQPVQVMEWKPKLK</sequence>
<feature type="signal peptide" evidence="1">
    <location>
        <begin position="1"/>
        <end position="27"/>
    </location>
</feature>
<dbReference type="EMBL" id="SBIW01000003">
    <property type="protein sequence ID" value="RWY53814.1"/>
    <property type="molecule type" value="Genomic_DNA"/>
</dbReference>
<dbReference type="InterPro" id="IPR036278">
    <property type="entry name" value="Sialidase_sf"/>
</dbReference>
<dbReference type="AlphaFoldDB" id="A0A444MQ95"/>
<name>A0A444MQ95_9SPHI</name>
<keyword evidence="1" id="KW-0732">Signal</keyword>
<dbReference type="SUPFAM" id="SSF50939">
    <property type="entry name" value="Sialidases"/>
    <property type="match status" value="2"/>
</dbReference>
<proteinExistence type="predicted"/>
<reference evidence="2 3" key="1">
    <citation type="submission" date="2019-01" db="EMBL/GenBank/DDBJ databases">
        <title>Mucilaginibacter antarcticum sp. nov., isolated from antarctic soil.</title>
        <authorList>
            <person name="Yan Y.-Q."/>
            <person name="Du Z.-J."/>
        </authorList>
    </citation>
    <scope>NUCLEOTIDE SEQUENCE [LARGE SCALE GENOMIC DNA]</scope>
    <source>
        <strain evidence="2 3">F01003</strain>
    </source>
</reference>
<keyword evidence="3" id="KW-1185">Reference proteome</keyword>
<accession>A0A444MQ95</accession>
<evidence type="ECO:0000256" key="1">
    <source>
        <dbReference type="SAM" id="SignalP"/>
    </source>
</evidence>
<dbReference type="OrthoDB" id="223410at2"/>
<organism evidence="2 3">
    <name type="scientific">Mucilaginibacter gilvus</name>
    <dbReference type="NCBI Taxonomy" id="2305909"/>
    <lineage>
        <taxon>Bacteria</taxon>
        <taxon>Pseudomonadati</taxon>
        <taxon>Bacteroidota</taxon>
        <taxon>Sphingobacteriia</taxon>
        <taxon>Sphingobacteriales</taxon>
        <taxon>Sphingobacteriaceae</taxon>
        <taxon>Mucilaginibacter</taxon>
    </lineage>
</organism>
<gene>
    <name evidence="2" type="ORF">EPL05_07010</name>
</gene>
<comment type="caution">
    <text evidence="2">The sequence shown here is derived from an EMBL/GenBank/DDBJ whole genome shotgun (WGS) entry which is preliminary data.</text>
</comment>
<evidence type="ECO:0000313" key="3">
    <source>
        <dbReference type="Proteomes" id="UP000286701"/>
    </source>
</evidence>
<dbReference type="RefSeq" id="WP_128533247.1">
    <property type="nucleotide sequence ID" value="NZ_SBIW01000003.1"/>
</dbReference>
<dbReference type="Proteomes" id="UP000286701">
    <property type="component" value="Unassembled WGS sequence"/>
</dbReference>
<protein>
    <submittedName>
        <fullName evidence="2">Neuraminidase</fullName>
    </submittedName>
</protein>
<evidence type="ECO:0000313" key="2">
    <source>
        <dbReference type="EMBL" id="RWY53814.1"/>
    </source>
</evidence>